<keyword evidence="7" id="KW-1185">Reference proteome</keyword>
<evidence type="ECO:0000256" key="3">
    <source>
        <dbReference type="ARBA" id="ARBA00023027"/>
    </source>
</evidence>
<evidence type="ECO:0000313" key="7">
    <source>
        <dbReference type="Proteomes" id="UP000218083"/>
    </source>
</evidence>
<dbReference type="PANTHER" id="PTHR23420">
    <property type="entry name" value="ADENOSYLHOMOCYSTEINASE"/>
    <property type="match status" value="1"/>
</dbReference>
<dbReference type="GO" id="GO:0005829">
    <property type="term" value="C:cytosol"/>
    <property type="evidence" value="ECO:0007669"/>
    <property type="project" value="TreeGrafter"/>
</dbReference>
<feature type="binding site" evidence="4">
    <location>
        <position position="230"/>
    </location>
    <ligand>
        <name>NAD(+)</name>
        <dbReference type="ChEBI" id="CHEBI:57540"/>
    </ligand>
</feature>
<evidence type="ECO:0000256" key="4">
    <source>
        <dbReference type="PIRSR" id="PIRSR001109-2"/>
    </source>
</evidence>
<dbReference type="InterPro" id="IPR000043">
    <property type="entry name" value="Adenosylhomocysteinase-like"/>
</dbReference>
<dbReference type="OrthoDB" id="8479at2157"/>
<comment type="caution">
    <text evidence="6">The sequence shown here is derived from an EMBL/GenBank/DDBJ whole genome shotgun (WGS) entry which is preliminary data.</text>
</comment>
<keyword evidence="2" id="KW-0554">One-carbon metabolism</keyword>
<dbReference type="InterPro" id="IPR015878">
    <property type="entry name" value="Ado_hCys_hydrolase_NAD-bd"/>
</dbReference>
<feature type="binding site" evidence="4">
    <location>
        <position position="342"/>
    </location>
    <ligand>
        <name>NAD(+)</name>
        <dbReference type="ChEBI" id="CHEBI:57540"/>
    </ligand>
</feature>
<feature type="domain" description="S-adenosyl-L-homocysteine hydrolase NAD binding" evidence="5">
    <location>
        <begin position="178"/>
        <end position="339"/>
    </location>
</feature>
<gene>
    <name evidence="6" type="ORF">CK500_07600</name>
</gene>
<dbReference type="NCBIfam" id="NF004005">
    <property type="entry name" value="PRK05476.2-3"/>
    <property type="match status" value="1"/>
</dbReference>
<dbReference type="PANTHER" id="PTHR23420:SF0">
    <property type="entry name" value="ADENOSYLHOMOCYSTEINASE"/>
    <property type="match status" value="1"/>
</dbReference>
<evidence type="ECO:0000259" key="5">
    <source>
        <dbReference type="SMART" id="SM00997"/>
    </source>
</evidence>
<dbReference type="SMART" id="SM00997">
    <property type="entry name" value="AdoHcyase_NAD"/>
    <property type="match status" value="1"/>
</dbReference>
<dbReference type="GO" id="GO:0033353">
    <property type="term" value="P:S-adenosylmethionine cycle"/>
    <property type="evidence" value="ECO:0007669"/>
    <property type="project" value="TreeGrafter"/>
</dbReference>
<organism evidence="6 7">
    <name type="scientific">Halorubrum salipaludis</name>
    <dbReference type="NCBI Taxonomy" id="2032630"/>
    <lineage>
        <taxon>Archaea</taxon>
        <taxon>Methanobacteriati</taxon>
        <taxon>Methanobacteriota</taxon>
        <taxon>Stenosarchaea group</taxon>
        <taxon>Halobacteria</taxon>
        <taxon>Halobacteriales</taxon>
        <taxon>Haloferacaceae</taxon>
        <taxon>Halorubrum</taxon>
    </lineage>
</organism>
<dbReference type="RefSeq" id="WP_095636635.1">
    <property type="nucleotide sequence ID" value="NZ_NSKC01000003.1"/>
</dbReference>
<dbReference type="SUPFAM" id="SSF51735">
    <property type="entry name" value="NAD(P)-binding Rossmann-fold domains"/>
    <property type="match status" value="1"/>
</dbReference>
<dbReference type="InterPro" id="IPR042172">
    <property type="entry name" value="Adenosylhomocyst_ase-like_sf"/>
</dbReference>
<proteinExistence type="inferred from homology"/>
<dbReference type="Gene3D" id="3.40.50.1480">
    <property type="entry name" value="Adenosylhomocysteinase-like"/>
    <property type="match status" value="1"/>
</dbReference>
<feature type="binding site" evidence="4">
    <location>
        <position position="333"/>
    </location>
    <ligand>
        <name>NAD(+)</name>
        <dbReference type="ChEBI" id="CHEBI:57540"/>
    </ligand>
</feature>
<dbReference type="PIRSF" id="PIRSF001109">
    <property type="entry name" value="Ad_hcy_hydrolase"/>
    <property type="match status" value="1"/>
</dbReference>
<dbReference type="InterPro" id="IPR036291">
    <property type="entry name" value="NAD(P)-bd_dom_sf"/>
</dbReference>
<feature type="binding site" evidence="4">
    <location>
        <begin position="209"/>
        <end position="214"/>
    </location>
    <ligand>
        <name>NAD(+)</name>
        <dbReference type="ChEBI" id="CHEBI:57540"/>
    </ligand>
</feature>
<dbReference type="EMBL" id="NSKC01000003">
    <property type="protein sequence ID" value="PAU84285.1"/>
    <property type="molecule type" value="Genomic_DNA"/>
</dbReference>
<dbReference type="PROSITE" id="PS00739">
    <property type="entry name" value="ADOHCYASE_2"/>
    <property type="match status" value="1"/>
</dbReference>
<dbReference type="GO" id="GO:0006730">
    <property type="term" value="P:one-carbon metabolic process"/>
    <property type="evidence" value="ECO:0007669"/>
    <property type="project" value="UniProtKB-KW"/>
</dbReference>
<name>A0A2A2FIA7_9EURY</name>
<evidence type="ECO:0000256" key="2">
    <source>
        <dbReference type="ARBA" id="ARBA00022563"/>
    </source>
</evidence>
<dbReference type="Pfam" id="PF00670">
    <property type="entry name" value="AdoHcyase_NAD"/>
    <property type="match status" value="1"/>
</dbReference>
<comment type="cofactor">
    <cofactor evidence="4">
        <name>NAD(+)</name>
        <dbReference type="ChEBI" id="CHEBI:57540"/>
    </cofactor>
    <text evidence="4">Binds 1 NAD(+) per subunit.</text>
</comment>
<accession>A0A2A2FIA7</accession>
<dbReference type="AlphaFoldDB" id="A0A2A2FIA7"/>
<dbReference type="Gene3D" id="3.40.50.720">
    <property type="entry name" value="NAD(P)-binding Rossmann-like Domain"/>
    <property type="match status" value="1"/>
</dbReference>
<dbReference type="Pfam" id="PF05221">
    <property type="entry name" value="AdoHcyase"/>
    <property type="match status" value="1"/>
</dbReference>
<dbReference type="GO" id="GO:0004013">
    <property type="term" value="F:adenosylhomocysteinase activity"/>
    <property type="evidence" value="ECO:0007669"/>
    <property type="project" value="TreeGrafter"/>
</dbReference>
<keyword evidence="3 4" id="KW-0520">NAD</keyword>
<dbReference type="Proteomes" id="UP000218083">
    <property type="component" value="Unassembled WGS sequence"/>
</dbReference>
<dbReference type="InterPro" id="IPR020082">
    <property type="entry name" value="S-Ado-L-homoCys_hydrolase_CS"/>
</dbReference>
<dbReference type="SUPFAM" id="SSF52283">
    <property type="entry name" value="Formate/glycerate dehydrogenase catalytic domain-like"/>
    <property type="match status" value="1"/>
</dbReference>
<dbReference type="SMART" id="SM00996">
    <property type="entry name" value="AdoHcyase"/>
    <property type="match status" value="1"/>
</dbReference>
<comment type="similarity">
    <text evidence="1">Belongs to the adenosylhomocysteinase family.</text>
</comment>
<evidence type="ECO:0000256" key="1">
    <source>
        <dbReference type="ARBA" id="ARBA00007122"/>
    </source>
</evidence>
<protein>
    <submittedName>
        <fullName evidence="6">Adenosylhomocysteinase</fullName>
    </submittedName>
</protein>
<reference evidence="6 7" key="1">
    <citation type="submission" date="2017-08" db="EMBL/GenBank/DDBJ databases">
        <title>The strain WRN001 was isolated from Binhai saline alkaline soil, Tianjin, China.</title>
        <authorList>
            <person name="Liu D."/>
            <person name="Zhang G."/>
        </authorList>
    </citation>
    <scope>NUCLEOTIDE SEQUENCE [LARGE SCALE GENOMIC DNA]</scope>
    <source>
        <strain evidence="6 7">WN019</strain>
    </source>
</reference>
<evidence type="ECO:0000313" key="6">
    <source>
        <dbReference type="EMBL" id="PAU84285.1"/>
    </source>
</evidence>
<sequence length="414" mass="44445">MVERHHAEDPLARLRDRTPVLRTLAEAGAEDLPFEGTTVAVSSHLEPKTGIFIETLRDAGAEVLCTANDPGSVHGDVVAHLDAEPGITAFAEPGMSVADLDRAHVELLDRGPDVLATDGAELLAKLYAEPELSTDGVIGCTEQTTSGVSRARAMAADGVLDVPVFAVNHTPMKHWFDNVHGTGESALTNVMISTNTILSGRTVVVAGYGYVGRGVATKARAIGADTVVTEVDPRKAIRAHMDGHRVLPMDEAAEVGELFVTATGNCRVLRGRHFERLRDGATLCNVGHRDVEIAVPELAETAAEVAELEEGITRYTLPDGREIDVLAEGKLVNLTGPYSQGHPAAVMDSTFGAMFLAARELVVGAERDPGVHQLPERLDKDIARLKLDALGVEIDSLTDLQQRYRDAWRRDDIV</sequence>